<evidence type="ECO:0000313" key="10">
    <source>
        <dbReference type="EMBL" id="KAL2912510.1"/>
    </source>
</evidence>
<comment type="subcellular location">
    <subcellularLocation>
        <location evidence="1">Membrane</location>
        <topology evidence="1">Multi-pass membrane protein</topology>
    </subcellularLocation>
</comment>
<evidence type="ECO:0000256" key="4">
    <source>
        <dbReference type="ARBA" id="ARBA00023136"/>
    </source>
</evidence>
<evidence type="ECO:0000256" key="3">
    <source>
        <dbReference type="ARBA" id="ARBA00022989"/>
    </source>
</evidence>
<evidence type="ECO:0000256" key="6">
    <source>
        <dbReference type="ARBA" id="ARBA00023180"/>
    </source>
</evidence>
<keyword evidence="2 8" id="KW-0812">Transmembrane</keyword>
<keyword evidence="11" id="KW-1185">Reference proteome</keyword>
<dbReference type="InterPro" id="IPR017978">
    <property type="entry name" value="GPCR_3_C"/>
</dbReference>
<reference evidence="10 11" key="1">
    <citation type="submission" date="2023-09" db="EMBL/GenBank/DDBJ databases">
        <title>Pangenome analysis of Batrachochytrium dendrobatidis and related Chytrids.</title>
        <authorList>
            <person name="Yacoub M.N."/>
            <person name="Stajich J.E."/>
            <person name="James T.Y."/>
        </authorList>
    </citation>
    <scope>NUCLEOTIDE SEQUENCE [LARGE SCALE GENOMIC DNA]</scope>
    <source>
        <strain evidence="10 11">JEL0888</strain>
    </source>
</reference>
<evidence type="ECO:0000313" key="11">
    <source>
        <dbReference type="Proteomes" id="UP001527925"/>
    </source>
</evidence>
<sequence>MLQPDDGQQSEMRDADTRDAPRPRKAWLNRTTGPQQRKPRVAPASVPAEPRDESVLVDSREPPKATTNPVCDSGRGLTDIFISASMLVFGFSGSIPFVSAFTLVTSPTPLAGSNVIKIGMNFQNDSFPVLIKEFTFSLQIWGEYLASTTDLLPGAVVQLIPLPGDSTASTSITKVLNGVDQGIVALIGSQYSYITKAASIIVSSRNIPHCDGASTSPDLSEKSVYSTFFRTIPSDSLQGRAIVEFILFQGWRRVAILNEAESYGTGLMNVIEGYGSNMGLRVESQQSFQLSGYTVKTDWDPLLLEIKRHRLFVIVLLGYSIDNLFERAAVYGMTGPEYVWVTSEAIYTSTPDGFPAGMITLFPTDGSGPAFDAFSNQWRSRAASIPDIYAVDGDAPAKYSSSYASCIDLILRGFDRYLRKNAGSMTLAQLASGNLTAGFPNFLEMFGGFNQTNLPVGRISINEDGDPTTGYDIYNLQAVSGKYVKVGTWESTNGNVSFTSPILFASGTAKVPLDDVDPSNFLRTVSARSWQGALAILLNMAMAAMLIYLVLVFAMRRCDNGLKSSWVESSLLVICGLMLACFDVFTMIGTPTAGSCVADVWIIAVSFSIVLSTINLRLMRVWAIVNGLSPLRFLLQRISLFVYVALSTLVQVLVLLSWTMRDPPQPTIVNVGPDMFQYICSSTNSDIQRRHLWALVTLNGLQLLACLILAVLSRHMRGELNEAKYIRIAVYSQTGVFILTAPVLIALSRSFDIQALFLIKQAAILMGIAGTTVSLFLHKSLIYGVKAPTRGSKGGLSGGSQGGSCASAPRIRGSHEILHNMASASMLPAASHSHNMLDMHDSVSVQGSDTCSTAAPQEYFVRFSGKYKESSNVVSMWTACEFTYYVAEHMLVFRLEQLSWDGKETKVVRDQGLSKLSALFVKEVKGLQVGQDMKEPMLMLRTKEDDIATIKLADHDKVTKLVDLIRQGIAEASRLASERADKKKLKRQSSRTQRSTKRPGSSPLASQPSGPSS</sequence>
<feature type="compositionally biased region" description="Polar residues" evidence="7">
    <location>
        <begin position="1"/>
        <end position="10"/>
    </location>
</feature>
<keyword evidence="3 8" id="KW-1133">Transmembrane helix</keyword>
<feature type="transmembrane region" description="Helical" evidence="8">
    <location>
        <begin position="640"/>
        <end position="660"/>
    </location>
</feature>
<dbReference type="PRINTS" id="PR00248">
    <property type="entry name" value="GPCRMGR"/>
</dbReference>
<comment type="caution">
    <text evidence="10">The sequence shown here is derived from an EMBL/GenBank/DDBJ whole genome shotgun (WGS) entry which is preliminary data.</text>
</comment>
<keyword evidence="6" id="KW-0325">Glycoprotein</keyword>
<keyword evidence="4 8" id="KW-0472">Membrane</keyword>
<feature type="compositionally biased region" description="Polar residues" evidence="7">
    <location>
        <begin position="1003"/>
        <end position="1013"/>
    </location>
</feature>
<gene>
    <name evidence="10" type="ORF">HK105_207999</name>
</gene>
<organism evidence="10 11">
    <name type="scientific">Polyrhizophydium stewartii</name>
    <dbReference type="NCBI Taxonomy" id="2732419"/>
    <lineage>
        <taxon>Eukaryota</taxon>
        <taxon>Fungi</taxon>
        <taxon>Fungi incertae sedis</taxon>
        <taxon>Chytridiomycota</taxon>
        <taxon>Chytridiomycota incertae sedis</taxon>
        <taxon>Chytridiomycetes</taxon>
        <taxon>Rhizophydiales</taxon>
        <taxon>Rhizophydiales incertae sedis</taxon>
        <taxon>Polyrhizophydium</taxon>
    </lineage>
</organism>
<feature type="transmembrane region" description="Helical" evidence="8">
    <location>
        <begin position="753"/>
        <end position="777"/>
    </location>
</feature>
<dbReference type="PRINTS" id="PR01176">
    <property type="entry name" value="GABABRECEPTR"/>
</dbReference>
<dbReference type="Pfam" id="PF01094">
    <property type="entry name" value="ANF_receptor"/>
    <property type="match status" value="1"/>
</dbReference>
<feature type="transmembrane region" description="Helical" evidence="8">
    <location>
        <begin position="566"/>
        <end position="588"/>
    </location>
</feature>
<dbReference type="InterPro" id="IPR001828">
    <property type="entry name" value="ANF_lig-bd_rcpt"/>
</dbReference>
<feature type="transmembrane region" description="Helical" evidence="8">
    <location>
        <begin position="530"/>
        <end position="554"/>
    </location>
</feature>
<evidence type="ECO:0000256" key="8">
    <source>
        <dbReference type="SAM" id="Phobius"/>
    </source>
</evidence>
<dbReference type="EMBL" id="JADGIZ020000063">
    <property type="protein sequence ID" value="KAL2912510.1"/>
    <property type="molecule type" value="Genomic_DNA"/>
</dbReference>
<dbReference type="PROSITE" id="PS50259">
    <property type="entry name" value="G_PROTEIN_RECEP_F3_4"/>
    <property type="match status" value="1"/>
</dbReference>
<dbReference type="InterPro" id="IPR000337">
    <property type="entry name" value="GPCR_3"/>
</dbReference>
<feature type="region of interest" description="Disordered" evidence="7">
    <location>
        <begin position="975"/>
        <end position="1013"/>
    </location>
</feature>
<dbReference type="Pfam" id="PF00003">
    <property type="entry name" value="7tm_3"/>
    <property type="match status" value="1"/>
</dbReference>
<name>A0ABR4MZ09_9FUNG</name>
<dbReference type="Proteomes" id="UP001527925">
    <property type="component" value="Unassembled WGS sequence"/>
</dbReference>
<feature type="compositionally biased region" description="Basic residues" evidence="7">
    <location>
        <begin position="982"/>
        <end position="997"/>
    </location>
</feature>
<feature type="compositionally biased region" description="Basic and acidic residues" evidence="7">
    <location>
        <begin position="11"/>
        <end position="22"/>
    </location>
</feature>
<accession>A0ABR4MZ09</accession>
<dbReference type="PANTHER" id="PTHR24060">
    <property type="entry name" value="METABOTROPIC GLUTAMATE RECEPTOR"/>
    <property type="match status" value="1"/>
</dbReference>
<protein>
    <recommendedName>
        <fullName evidence="9">G-protein coupled receptors family 3 profile domain-containing protein</fullName>
    </recommendedName>
</protein>
<evidence type="ECO:0000256" key="7">
    <source>
        <dbReference type="SAM" id="MobiDB-lite"/>
    </source>
</evidence>
<dbReference type="SUPFAM" id="SSF53822">
    <property type="entry name" value="Periplasmic binding protein-like I"/>
    <property type="match status" value="1"/>
</dbReference>
<feature type="transmembrane region" description="Helical" evidence="8">
    <location>
        <begin position="725"/>
        <end position="747"/>
    </location>
</feature>
<dbReference type="InterPro" id="IPR050726">
    <property type="entry name" value="mGluR"/>
</dbReference>
<feature type="compositionally biased region" description="Basic and acidic residues" evidence="7">
    <location>
        <begin position="49"/>
        <end position="63"/>
    </location>
</feature>
<feature type="region of interest" description="Disordered" evidence="7">
    <location>
        <begin position="1"/>
        <end position="70"/>
    </location>
</feature>
<evidence type="ECO:0000256" key="1">
    <source>
        <dbReference type="ARBA" id="ARBA00004141"/>
    </source>
</evidence>
<feature type="domain" description="G-protein coupled receptors family 3 profile" evidence="9">
    <location>
        <begin position="531"/>
        <end position="782"/>
    </location>
</feature>
<feature type="transmembrane region" description="Helical" evidence="8">
    <location>
        <begin position="600"/>
        <end position="619"/>
    </location>
</feature>
<evidence type="ECO:0000256" key="5">
    <source>
        <dbReference type="ARBA" id="ARBA00023170"/>
    </source>
</evidence>
<dbReference type="Gene3D" id="3.40.50.2300">
    <property type="match status" value="2"/>
</dbReference>
<feature type="transmembrane region" description="Helical" evidence="8">
    <location>
        <begin position="692"/>
        <end position="713"/>
    </location>
</feature>
<keyword evidence="5" id="KW-0675">Receptor</keyword>
<proteinExistence type="predicted"/>
<dbReference type="InterPro" id="IPR028082">
    <property type="entry name" value="Peripla_BP_I"/>
</dbReference>
<evidence type="ECO:0000259" key="9">
    <source>
        <dbReference type="PROSITE" id="PS50259"/>
    </source>
</evidence>
<evidence type="ECO:0000256" key="2">
    <source>
        <dbReference type="ARBA" id="ARBA00022692"/>
    </source>
</evidence>